<proteinExistence type="predicted"/>
<sequence length="44" mass="5062">MLNIAVKSKRDLNRSFKPSETFISSRPSRLRGSIRSLIPTQILF</sequence>
<reference evidence="1" key="1">
    <citation type="submission" date="2020-02" db="EMBL/GenBank/DDBJ databases">
        <authorList>
            <person name="Meier V. D."/>
        </authorList>
    </citation>
    <scope>NUCLEOTIDE SEQUENCE</scope>
    <source>
        <strain evidence="1">AVDCRST_MAG84</strain>
    </source>
</reference>
<accession>A0A6J4PSX2</accession>
<name>A0A6J4PSX2_9CYAN</name>
<gene>
    <name evidence="1" type="ORF">AVDCRST_MAG84-7426</name>
</gene>
<protein>
    <submittedName>
        <fullName evidence="1">Uncharacterized protein</fullName>
    </submittedName>
</protein>
<organism evidence="1">
    <name type="scientific">uncultured Microcoleus sp</name>
    <dbReference type="NCBI Taxonomy" id="259945"/>
    <lineage>
        <taxon>Bacteria</taxon>
        <taxon>Bacillati</taxon>
        <taxon>Cyanobacteriota</taxon>
        <taxon>Cyanophyceae</taxon>
        <taxon>Oscillatoriophycideae</taxon>
        <taxon>Oscillatoriales</taxon>
        <taxon>Microcoleaceae</taxon>
        <taxon>Microcoleus</taxon>
        <taxon>environmental samples</taxon>
    </lineage>
</organism>
<dbReference type="AlphaFoldDB" id="A0A6J4PSX2"/>
<evidence type="ECO:0000313" key="1">
    <source>
        <dbReference type="EMBL" id="CAA9425056.1"/>
    </source>
</evidence>
<dbReference type="EMBL" id="CADCTZ010001847">
    <property type="protein sequence ID" value="CAA9425056.1"/>
    <property type="molecule type" value="Genomic_DNA"/>
</dbReference>